<dbReference type="Gene3D" id="1.20.1290.10">
    <property type="entry name" value="AhpD-like"/>
    <property type="match status" value="1"/>
</dbReference>
<dbReference type="SUPFAM" id="SSF69118">
    <property type="entry name" value="AhpD-like"/>
    <property type="match status" value="1"/>
</dbReference>
<evidence type="ECO:0000313" key="2">
    <source>
        <dbReference type="EMBL" id="BBE51350.1"/>
    </source>
</evidence>
<dbReference type="NCBIfam" id="TIGR00778">
    <property type="entry name" value="ahpD_dom"/>
    <property type="match status" value="1"/>
</dbReference>
<dbReference type="PANTHER" id="PTHR33930">
    <property type="entry name" value="ALKYL HYDROPEROXIDE REDUCTASE AHPD"/>
    <property type="match status" value="1"/>
</dbReference>
<proteinExistence type="predicted"/>
<dbReference type="InterPro" id="IPR029032">
    <property type="entry name" value="AhpD-like"/>
</dbReference>
<dbReference type="Pfam" id="PF02627">
    <property type="entry name" value="CMD"/>
    <property type="match status" value="1"/>
</dbReference>
<reference evidence="2 3" key="1">
    <citation type="submission" date="2018-06" db="EMBL/GenBank/DDBJ databases">
        <title>OYT1 Genome Sequencing.</title>
        <authorList>
            <person name="Kato S."/>
            <person name="Itoh T."/>
            <person name="Ohkuma M."/>
        </authorList>
    </citation>
    <scope>NUCLEOTIDE SEQUENCE [LARGE SCALE GENOMIC DNA]</scope>
    <source>
        <strain evidence="2 3">OYT1</strain>
    </source>
</reference>
<name>A0A2Z6GD33_9PROT</name>
<sequence>MTTTKHTKGSDSERKVLEHAHRGIQMLTEFRPKLMGKIQAFMAEAMLPGVLDKKEKERIALGMALTQQCHYCIGLHIRACKHAGVSLEEIMEVCSIGIMMGGGPVLTHMAEVERALNEFYLDDEGEEVK</sequence>
<protein>
    <recommendedName>
        <fullName evidence="1">Carboxymuconolactone decarboxylase-like domain-containing protein</fullName>
    </recommendedName>
</protein>
<keyword evidence="3" id="KW-1185">Reference proteome</keyword>
<dbReference type="AlphaFoldDB" id="A0A2Z6GD33"/>
<organism evidence="2 3">
    <name type="scientific">Ferriphaselus amnicola</name>
    <dbReference type="NCBI Taxonomy" id="1188319"/>
    <lineage>
        <taxon>Bacteria</taxon>
        <taxon>Pseudomonadati</taxon>
        <taxon>Pseudomonadota</taxon>
        <taxon>Betaproteobacteria</taxon>
        <taxon>Nitrosomonadales</taxon>
        <taxon>Gallionellaceae</taxon>
        <taxon>Ferriphaselus</taxon>
    </lineage>
</organism>
<evidence type="ECO:0000313" key="3">
    <source>
        <dbReference type="Proteomes" id="UP000033070"/>
    </source>
</evidence>
<dbReference type="EMBL" id="AP018738">
    <property type="protein sequence ID" value="BBE51350.1"/>
    <property type="molecule type" value="Genomic_DNA"/>
</dbReference>
<accession>A0A2Z6GD33</accession>
<feature type="domain" description="Carboxymuconolactone decarboxylase-like" evidence="1">
    <location>
        <begin position="32"/>
        <end position="111"/>
    </location>
</feature>
<dbReference type="GO" id="GO:0051920">
    <property type="term" value="F:peroxiredoxin activity"/>
    <property type="evidence" value="ECO:0007669"/>
    <property type="project" value="InterPro"/>
</dbReference>
<dbReference type="InterPro" id="IPR003779">
    <property type="entry name" value="CMD-like"/>
</dbReference>
<dbReference type="PANTHER" id="PTHR33930:SF2">
    <property type="entry name" value="BLR3452 PROTEIN"/>
    <property type="match status" value="1"/>
</dbReference>
<dbReference type="KEGG" id="fam:OYT1_ch1819"/>
<gene>
    <name evidence="2" type="ORF">OYT1_ch1819</name>
</gene>
<dbReference type="InterPro" id="IPR004675">
    <property type="entry name" value="AhpD_core"/>
</dbReference>
<dbReference type="Proteomes" id="UP000033070">
    <property type="component" value="Chromosome"/>
</dbReference>
<dbReference type="RefSeq" id="WP_172588530.1">
    <property type="nucleotide sequence ID" value="NZ_AP018738.1"/>
</dbReference>
<evidence type="ECO:0000259" key="1">
    <source>
        <dbReference type="Pfam" id="PF02627"/>
    </source>
</evidence>